<sequence length="234" mass="26422">MKSRPFLLALALSSFSMNSFGFLGFGGTRWTEDALLHNGAVLLVERNVERGGRHEIGQKPPYREQRLQFKHSATGEKVIWEDLNAKDIGTASFLPMLVDIVANTPYVVVTPMGCLSYNKWGRPNPPYVVFRYKGERWTRIPLSDLPKEIIIPNLISSAPDIEIERLGKTHVTVDDVKRANSRFKQPEYKSILRTEVPAGSYGSSVNCEEMVYYKGAWVGPGDSIGKRMMDRRSK</sequence>
<keyword evidence="3" id="KW-1185">Reference proteome</keyword>
<evidence type="ECO:0000313" key="2">
    <source>
        <dbReference type="EMBL" id="OMG54623.1"/>
    </source>
</evidence>
<organism evidence="2 3">
    <name type="scientific">Azonexus hydrophilus</name>
    <dbReference type="NCBI Taxonomy" id="418702"/>
    <lineage>
        <taxon>Bacteria</taxon>
        <taxon>Pseudomonadati</taxon>
        <taxon>Pseudomonadota</taxon>
        <taxon>Betaproteobacteria</taxon>
        <taxon>Rhodocyclales</taxon>
        <taxon>Azonexaceae</taxon>
        <taxon>Azonexus</taxon>
    </lineage>
</organism>
<proteinExistence type="predicted"/>
<evidence type="ECO:0000313" key="3">
    <source>
        <dbReference type="Proteomes" id="UP000187526"/>
    </source>
</evidence>
<dbReference type="AlphaFoldDB" id="A0A1R1I792"/>
<name>A0A1R1I792_9RHOO</name>
<reference evidence="2 3" key="1">
    <citation type="submission" date="2016-10" db="EMBL/GenBank/DDBJ databases">
        <title>Alkaliphiles isolated from bioreactors.</title>
        <authorList>
            <person name="Salah Z."/>
            <person name="Rout S.P."/>
            <person name="Humphreys P.N."/>
        </authorList>
    </citation>
    <scope>NUCLEOTIDE SEQUENCE [LARGE SCALE GENOMIC DNA]</scope>
    <source>
        <strain evidence="2 3">ZS02</strain>
    </source>
</reference>
<accession>A0A1R1I792</accession>
<feature type="signal peptide" evidence="1">
    <location>
        <begin position="1"/>
        <end position="21"/>
    </location>
</feature>
<dbReference type="RefSeq" id="WP_076092839.1">
    <property type="nucleotide sequence ID" value="NZ_MTHD01000002.1"/>
</dbReference>
<evidence type="ECO:0000256" key="1">
    <source>
        <dbReference type="SAM" id="SignalP"/>
    </source>
</evidence>
<dbReference type="OrthoDB" id="8904545at2"/>
<protein>
    <submittedName>
        <fullName evidence="2">Uncharacterized protein</fullName>
    </submittedName>
</protein>
<comment type="caution">
    <text evidence="2">The sequence shown here is derived from an EMBL/GenBank/DDBJ whole genome shotgun (WGS) entry which is preliminary data.</text>
</comment>
<feature type="chain" id="PRO_5012322479" evidence="1">
    <location>
        <begin position="22"/>
        <end position="234"/>
    </location>
</feature>
<gene>
    <name evidence="2" type="ORF">BJN45_05210</name>
</gene>
<keyword evidence="1" id="KW-0732">Signal</keyword>
<dbReference type="EMBL" id="MTHD01000002">
    <property type="protein sequence ID" value="OMG54623.1"/>
    <property type="molecule type" value="Genomic_DNA"/>
</dbReference>
<dbReference type="Proteomes" id="UP000187526">
    <property type="component" value="Unassembled WGS sequence"/>
</dbReference>